<comment type="caution">
    <text evidence="3">The sequence shown here is derived from an EMBL/GenBank/DDBJ whole genome shotgun (WGS) entry which is preliminary data.</text>
</comment>
<sequence>MGRTHHRPCVGSGCHGGAFRLYRRAVRTSTMLRPPFIRASRGFVRMEHLGPPPAQDAPSRLMPGAEAASPRLRVRRELSQPPGAALISHVQLMRRVQELGGSARVEVRVVGATQEGRPIPLLAVSSAENIAKLETIRHQHLAGPPPTGRPVPVPVLFLANDHGSEASQVQALLELAEELASDDAPETGAALRSVIVLIMPVVSPDGYERSRREWTNHPLSSGRSGDGNHYGIGVTREYLHSDEPETSAVKSVICDWQPLLVWEVQEDGASLGRTHTEVAVAPPLRVVDPGAAPTARAEQRVGAAIAAAWRAAGYDVLHEPTGRHAWSFAGDNAARVAPEAGLRAAMALSGVVAVQTVSARSPGTQSWEDRNQQKRIAGRAILMHVAGDAGEDLVRTRVDVLRRALDHDAAGRYLIPTDQDPAVVRHAVSLLEGAGVHVEHPTDPGGTLVVPRRQALKGLADLLLSPQRGGDGSLVIAMGLVVHERGDGQGESERSPAGPPARGADSAAPDGARRLAGTPSGPETVTFSGSGAMAAVNRLLRTPGVRVGWLAGGDFVASVPPAEHHVVEMVRAVALETINESSIHGAGMGYLARSPRVGVYAGPGVRDAGRAGGLGRVRWYLRDGEFPATLLRASDIVSGALDDVDVLIVPAGDVREILRGWSDDDLLRRFPWDSPGDDGGLAGDGVSAIRSFIDAGGTFIGIDAGGGWLATRDHAHLLDVGADDLRPDVSMATVRPDATGRVLFAGLGDSVRVPAGTAFVHPPSVRRLAGYSSGVAVDAAAIIEGHAGAGRVVLFGFDPTHRLIARRSARLLGNAILRAVATWDGFDDRATPQT</sequence>
<dbReference type="OrthoDB" id="9758209at2"/>
<proteinExistence type="predicted"/>
<dbReference type="InterPro" id="IPR000834">
    <property type="entry name" value="Peptidase_M14"/>
</dbReference>
<reference evidence="3 4" key="1">
    <citation type="submission" date="2019-02" db="EMBL/GenBank/DDBJ databases">
        <title>Draft genome sequences of novel Actinobacteria.</title>
        <authorList>
            <person name="Sahin N."/>
            <person name="Ay H."/>
            <person name="Saygin H."/>
        </authorList>
    </citation>
    <scope>NUCLEOTIDE SEQUENCE [LARGE SCALE GENOMIC DNA]</scope>
    <source>
        <strain evidence="3 4">8K307</strain>
    </source>
</reference>
<dbReference type="InterPro" id="IPR029062">
    <property type="entry name" value="Class_I_gatase-like"/>
</dbReference>
<evidence type="ECO:0000313" key="4">
    <source>
        <dbReference type="Proteomes" id="UP000295217"/>
    </source>
</evidence>
<keyword evidence="4" id="KW-1185">Reference proteome</keyword>
<gene>
    <name evidence="3" type="ORF">E1262_11080</name>
</gene>
<dbReference type="Gene3D" id="3.40.50.880">
    <property type="match status" value="1"/>
</dbReference>
<dbReference type="GO" id="GO:0004181">
    <property type="term" value="F:metallocarboxypeptidase activity"/>
    <property type="evidence" value="ECO:0007669"/>
    <property type="project" value="InterPro"/>
</dbReference>
<dbReference type="Proteomes" id="UP000295217">
    <property type="component" value="Unassembled WGS sequence"/>
</dbReference>
<dbReference type="GO" id="GO:0006508">
    <property type="term" value="P:proteolysis"/>
    <property type="evidence" value="ECO:0007669"/>
    <property type="project" value="InterPro"/>
</dbReference>
<name>A0A4R5AF59_9ACTN</name>
<evidence type="ECO:0000256" key="1">
    <source>
        <dbReference type="SAM" id="MobiDB-lite"/>
    </source>
</evidence>
<organism evidence="3 4">
    <name type="scientific">Jiangella aurantiaca</name>
    <dbReference type="NCBI Taxonomy" id="2530373"/>
    <lineage>
        <taxon>Bacteria</taxon>
        <taxon>Bacillati</taxon>
        <taxon>Actinomycetota</taxon>
        <taxon>Actinomycetes</taxon>
        <taxon>Jiangellales</taxon>
        <taxon>Jiangellaceae</taxon>
        <taxon>Jiangella</taxon>
    </lineage>
</organism>
<dbReference type="SUPFAM" id="SSF52317">
    <property type="entry name" value="Class I glutamine amidotransferase-like"/>
    <property type="match status" value="1"/>
</dbReference>
<dbReference type="SUPFAM" id="SSF53187">
    <property type="entry name" value="Zn-dependent exopeptidases"/>
    <property type="match status" value="1"/>
</dbReference>
<dbReference type="EMBL" id="SMLB01000012">
    <property type="protein sequence ID" value="TDD69819.1"/>
    <property type="molecule type" value="Genomic_DNA"/>
</dbReference>
<evidence type="ECO:0000259" key="2">
    <source>
        <dbReference type="Pfam" id="PF00246"/>
    </source>
</evidence>
<accession>A0A4R5AF59</accession>
<dbReference type="GO" id="GO:0008270">
    <property type="term" value="F:zinc ion binding"/>
    <property type="evidence" value="ECO:0007669"/>
    <property type="project" value="InterPro"/>
</dbReference>
<dbReference type="Gene3D" id="3.40.630.10">
    <property type="entry name" value="Zn peptidases"/>
    <property type="match status" value="1"/>
</dbReference>
<protein>
    <recommendedName>
        <fullName evidence="2">Peptidase M14 domain-containing protein</fullName>
    </recommendedName>
</protein>
<evidence type="ECO:0000313" key="3">
    <source>
        <dbReference type="EMBL" id="TDD69819.1"/>
    </source>
</evidence>
<feature type="domain" description="Peptidase M14" evidence="2">
    <location>
        <begin position="102"/>
        <end position="238"/>
    </location>
</feature>
<dbReference type="AlphaFoldDB" id="A0A4R5AF59"/>
<feature type="region of interest" description="Disordered" evidence="1">
    <location>
        <begin position="486"/>
        <end position="528"/>
    </location>
</feature>
<dbReference type="Pfam" id="PF00246">
    <property type="entry name" value="Peptidase_M14"/>
    <property type="match status" value="1"/>
</dbReference>